<dbReference type="OrthoDB" id="1114455at2"/>
<dbReference type="RefSeq" id="WP_074672714.1">
    <property type="nucleotide sequence ID" value="NZ_FNTB01000001.1"/>
</dbReference>
<evidence type="ECO:0000313" key="2">
    <source>
        <dbReference type="Proteomes" id="UP000183038"/>
    </source>
</evidence>
<organism evidence="1 2">
    <name type="scientific">Maribacter dokdonensis</name>
    <dbReference type="NCBI Taxonomy" id="320912"/>
    <lineage>
        <taxon>Bacteria</taxon>
        <taxon>Pseudomonadati</taxon>
        <taxon>Bacteroidota</taxon>
        <taxon>Flavobacteriia</taxon>
        <taxon>Flavobacteriales</taxon>
        <taxon>Flavobacteriaceae</taxon>
        <taxon>Maribacter</taxon>
    </lineage>
</organism>
<gene>
    <name evidence="1" type="ORF">SAMN05192540_2242</name>
</gene>
<protein>
    <submittedName>
        <fullName evidence="1">Type IX secretion system membrane protein, PorP/SprF family</fullName>
    </submittedName>
</protein>
<dbReference type="InterPro" id="IPR019861">
    <property type="entry name" value="PorP/SprF_Bacteroidetes"/>
</dbReference>
<name>A0A1H4PF57_9FLAO</name>
<proteinExistence type="predicted"/>
<dbReference type="EMBL" id="FNTB01000001">
    <property type="protein sequence ID" value="SEC05814.1"/>
    <property type="molecule type" value="Genomic_DNA"/>
</dbReference>
<dbReference type="Pfam" id="PF11751">
    <property type="entry name" value="PorP_SprF"/>
    <property type="match status" value="1"/>
</dbReference>
<sequence length="308" mass="34175">MKNNISYIKLITVLIVAFSALQGYSQQRAQYTQYMYNTQTLNAGYTGTQGTLAASLLYRSQWVGIDGSPETQSFAAHGLVKERIGLGLTIVNDNLGATNNLEINANFAYHIRTGQKTKLSFGLNAGMDILNVDYSKGNFSNGLDPIFQENLSEFRPMVGAGVFYYGAKWYLGASITNLLNSQIYNSDDNIVTERKSQYYFMGGYVFDLSESVKFKPAVLTKHVAGSPITVDVSANFLLRERLSLGLAYRYDDAVSALAGFHITSKFFLGYAYDYTVTGLGDYNSGSHEIILTYNLEGLKKRALSPRFF</sequence>
<dbReference type="Proteomes" id="UP000183038">
    <property type="component" value="Unassembled WGS sequence"/>
</dbReference>
<reference evidence="1 2" key="1">
    <citation type="submission" date="2016-10" db="EMBL/GenBank/DDBJ databases">
        <authorList>
            <person name="de Groot N.N."/>
        </authorList>
    </citation>
    <scope>NUCLEOTIDE SEQUENCE [LARGE SCALE GENOMIC DNA]</scope>
    <source>
        <strain evidence="1 2">MAR_2009_71</strain>
    </source>
</reference>
<accession>A0A1H4PF57</accession>
<dbReference type="AlphaFoldDB" id="A0A1H4PF57"/>
<evidence type="ECO:0000313" key="1">
    <source>
        <dbReference type="EMBL" id="SEC05814.1"/>
    </source>
</evidence>
<dbReference type="NCBIfam" id="TIGR03519">
    <property type="entry name" value="T9SS_PorP_fam"/>
    <property type="match status" value="1"/>
</dbReference>